<organism evidence="1 2">
    <name type="scientific">Methylocella tundrae</name>
    <dbReference type="NCBI Taxonomy" id="227605"/>
    <lineage>
        <taxon>Bacteria</taxon>
        <taxon>Pseudomonadati</taxon>
        <taxon>Pseudomonadota</taxon>
        <taxon>Alphaproteobacteria</taxon>
        <taxon>Hyphomicrobiales</taxon>
        <taxon>Beijerinckiaceae</taxon>
        <taxon>Methylocella</taxon>
    </lineage>
</organism>
<sequence>MTMKALAKLTNRLFRRRGDASACLREPEPINGKPRDMTGLFAGLSPSQKEAALSYRGPENHGDPAFRLGRHAVKG</sequence>
<dbReference type="EMBL" id="CABFMQ020000092">
    <property type="protein sequence ID" value="VTZ51270.1"/>
    <property type="molecule type" value="Genomic_DNA"/>
</dbReference>
<dbReference type="AlphaFoldDB" id="A0A8B6M8P2"/>
<protein>
    <submittedName>
        <fullName evidence="1">Uncharacterized protein</fullName>
    </submittedName>
</protein>
<evidence type="ECO:0000313" key="1">
    <source>
        <dbReference type="EMBL" id="VTZ51270.1"/>
    </source>
</evidence>
<comment type="caution">
    <text evidence="1">The sequence shown here is derived from an EMBL/GenBank/DDBJ whole genome shotgun (WGS) entry which is preliminary data.</text>
</comment>
<keyword evidence="2" id="KW-1185">Reference proteome</keyword>
<proteinExistence type="predicted"/>
<accession>A0A8B6M8P2</accession>
<gene>
    <name evidence="1" type="ORF">MPC4_340026</name>
</gene>
<name>A0A8B6M8P2_METTU</name>
<reference evidence="1 2" key="1">
    <citation type="submission" date="2019-05" db="EMBL/GenBank/DDBJ databases">
        <authorList>
            <person name="Farhan Ul Haque M."/>
        </authorList>
    </citation>
    <scope>NUCLEOTIDE SEQUENCE [LARGE SCALE GENOMIC DNA]</scope>
    <source>
        <strain evidence="1">2</strain>
    </source>
</reference>
<evidence type="ECO:0000313" key="2">
    <source>
        <dbReference type="Proteomes" id="UP000485880"/>
    </source>
</evidence>
<dbReference type="Proteomes" id="UP000485880">
    <property type="component" value="Unassembled WGS sequence"/>
</dbReference>